<proteinExistence type="predicted"/>
<reference evidence="1" key="1">
    <citation type="submission" date="2021-12" db="EMBL/GenBank/DDBJ databases">
        <authorList>
            <person name="Zaccaron A."/>
            <person name="Stergiopoulos I."/>
        </authorList>
    </citation>
    <scope>NUCLEOTIDE SEQUENCE</scope>
    <source>
        <strain evidence="1">Race5_Kim</strain>
    </source>
</reference>
<dbReference type="AlphaFoldDB" id="A0A9Q8PM83"/>
<protein>
    <submittedName>
        <fullName evidence="1">Uncharacterized protein</fullName>
    </submittedName>
</protein>
<dbReference type="RefSeq" id="XP_047769376.1">
    <property type="nucleotide sequence ID" value="XM_047913419.1"/>
</dbReference>
<name>A0A9Q8PM83_PASFU</name>
<gene>
    <name evidence="1" type="ORF">CLAFUR5_14271</name>
</gene>
<keyword evidence="2" id="KW-1185">Reference proteome</keyword>
<sequence>MDLKRTQVFWFQSPGGTAWPQRTIRPSFFLSSRKNHQQATDFPSSSLRYHIHSLTRSIHSFNSRTQATQLFKPHKVVKTQYLAVILAAASLAAAVPGWPYGGEKPDCYTTETCAPYYQTTTKTIPYTDVKTKTITDYQPYTTTVTVPATYTTTKTVIDTKEVPYTTWSYSTTCITTKVPVTTYSKLTTTFLSTCPYTTETAKTIVTSKPHVTTECETLATSSTSVCTVTTTKCAPTTSCKSKDAYKPTPHGYGQ</sequence>
<dbReference type="KEGG" id="ffu:CLAFUR5_14271"/>
<evidence type="ECO:0000313" key="1">
    <source>
        <dbReference type="EMBL" id="UJO25010.1"/>
    </source>
</evidence>
<dbReference type="EMBL" id="CP090175">
    <property type="protein sequence ID" value="UJO25010.1"/>
    <property type="molecule type" value="Genomic_DNA"/>
</dbReference>
<accession>A0A9Q8PM83</accession>
<evidence type="ECO:0000313" key="2">
    <source>
        <dbReference type="Proteomes" id="UP000756132"/>
    </source>
</evidence>
<reference evidence="1" key="2">
    <citation type="journal article" date="2022" name="Microb. Genom.">
        <title>A chromosome-scale genome assembly of the tomato pathogen Cladosporium fulvum reveals a compartmentalized genome architecture and the presence of a dispensable chromosome.</title>
        <authorList>
            <person name="Zaccaron A.Z."/>
            <person name="Chen L.H."/>
            <person name="Samaras A."/>
            <person name="Stergiopoulos I."/>
        </authorList>
    </citation>
    <scope>NUCLEOTIDE SEQUENCE</scope>
    <source>
        <strain evidence="1">Race5_Kim</strain>
    </source>
</reference>
<dbReference type="GeneID" id="71994149"/>
<organism evidence="1 2">
    <name type="scientific">Passalora fulva</name>
    <name type="common">Tomato leaf mold</name>
    <name type="synonym">Cladosporium fulvum</name>
    <dbReference type="NCBI Taxonomy" id="5499"/>
    <lineage>
        <taxon>Eukaryota</taxon>
        <taxon>Fungi</taxon>
        <taxon>Dikarya</taxon>
        <taxon>Ascomycota</taxon>
        <taxon>Pezizomycotina</taxon>
        <taxon>Dothideomycetes</taxon>
        <taxon>Dothideomycetidae</taxon>
        <taxon>Mycosphaerellales</taxon>
        <taxon>Mycosphaerellaceae</taxon>
        <taxon>Fulvia</taxon>
    </lineage>
</organism>
<dbReference type="Proteomes" id="UP000756132">
    <property type="component" value="Chromosome 13"/>
</dbReference>